<protein>
    <submittedName>
        <fullName evidence="2">Uncharacterized protein</fullName>
    </submittedName>
</protein>
<evidence type="ECO:0000313" key="2">
    <source>
        <dbReference type="EMBL" id="KAF8437906.1"/>
    </source>
</evidence>
<dbReference type="Proteomes" id="UP001194468">
    <property type="component" value="Unassembled WGS sequence"/>
</dbReference>
<reference evidence="2" key="1">
    <citation type="submission" date="2019-10" db="EMBL/GenBank/DDBJ databases">
        <authorList>
            <consortium name="DOE Joint Genome Institute"/>
            <person name="Kuo A."/>
            <person name="Miyauchi S."/>
            <person name="Kiss E."/>
            <person name="Drula E."/>
            <person name="Kohler A."/>
            <person name="Sanchez-Garcia M."/>
            <person name="Andreopoulos B."/>
            <person name="Barry K.W."/>
            <person name="Bonito G."/>
            <person name="Buee M."/>
            <person name="Carver A."/>
            <person name="Chen C."/>
            <person name="Cichocki N."/>
            <person name="Clum A."/>
            <person name="Culley D."/>
            <person name="Crous P.W."/>
            <person name="Fauchery L."/>
            <person name="Girlanda M."/>
            <person name="Hayes R."/>
            <person name="Keri Z."/>
            <person name="LaButti K."/>
            <person name="Lipzen A."/>
            <person name="Lombard V."/>
            <person name="Magnuson J."/>
            <person name="Maillard F."/>
            <person name="Morin E."/>
            <person name="Murat C."/>
            <person name="Nolan M."/>
            <person name="Ohm R."/>
            <person name="Pangilinan J."/>
            <person name="Pereira M."/>
            <person name="Perotto S."/>
            <person name="Peter M."/>
            <person name="Riley R."/>
            <person name="Sitrit Y."/>
            <person name="Stielow B."/>
            <person name="Szollosi G."/>
            <person name="Zifcakova L."/>
            <person name="Stursova M."/>
            <person name="Spatafora J.W."/>
            <person name="Tedersoo L."/>
            <person name="Vaario L.-M."/>
            <person name="Yamada A."/>
            <person name="Yan M."/>
            <person name="Wang P."/>
            <person name="Xu J."/>
            <person name="Bruns T."/>
            <person name="Baldrian P."/>
            <person name="Vilgalys R."/>
            <person name="Henrissat B."/>
            <person name="Grigoriev I.V."/>
            <person name="Hibbett D."/>
            <person name="Nagy L.G."/>
            <person name="Martin F.M."/>
        </authorList>
    </citation>
    <scope>NUCLEOTIDE SEQUENCE</scope>
    <source>
        <strain evidence="2">BED1</strain>
    </source>
</reference>
<feature type="region of interest" description="Disordered" evidence="1">
    <location>
        <begin position="103"/>
        <end position="131"/>
    </location>
</feature>
<keyword evidence="3" id="KW-1185">Reference proteome</keyword>
<feature type="compositionally biased region" description="Polar residues" evidence="1">
    <location>
        <begin position="117"/>
        <end position="131"/>
    </location>
</feature>
<comment type="caution">
    <text evidence="2">The sequence shown here is derived from an EMBL/GenBank/DDBJ whole genome shotgun (WGS) entry which is preliminary data.</text>
</comment>
<dbReference type="AlphaFoldDB" id="A0AAD4BRY5"/>
<dbReference type="EMBL" id="WHUW01000017">
    <property type="protein sequence ID" value="KAF8437906.1"/>
    <property type="molecule type" value="Genomic_DNA"/>
</dbReference>
<proteinExistence type="predicted"/>
<sequence>MQYCMTYYITLKFPRSLGRLSFPMYQSLLPVAQGGNLTISAVQTTVTHVTRSSVCPAHGRRHEKGWSIAILYSPNPFGCMKSSLQQSYIIHAQHSSQMHVSQDQQLHFRSSGPPYPVSSTNSFPTSPNQNQVGSGIGVPLIRLGSYQFVEINFN</sequence>
<gene>
    <name evidence="2" type="ORF">L210DRAFT_2293559</name>
</gene>
<evidence type="ECO:0000256" key="1">
    <source>
        <dbReference type="SAM" id="MobiDB-lite"/>
    </source>
</evidence>
<reference evidence="2" key="2">
    <citation type="journal article" date="2020" name="Nat. Commun.">
        <title>Large-scale genome sequencing of mycorrhizal fungi provides insights into the early evolution of symbiotic traits.</title>
        <authorList>
            <person name="Miyauchi S."/>
            <person name="Kiss E."/>
            <person name="Kuo A."/>
            <person name="Drula E."/>
            <person name="Kohler A."/>
            <person name="Sanchez-Garcia M."/>
            <person name="Morin E."/>
            <person name="Andreopoulos B."/>
            <person name="Barry K.W."/>
            <person name="Bonito G."/>
            <person name="Buee M."/>
            <person name="Carver A."/>
            <person name="Chen C."/>
            <person name="Cichocki N."/>
            <person name="Clum A."/>
            <person name="Culley D."/>
            <person name="Crous P.W."/>
            <person name="Fauchery L."/>
            <person name="Girlanda M."/>
            <person name="Hayes R.D."/>
            <person name="Keri Z."/>
            <person name="LaButti K."/>
            <person name="Lipzen A."/>
            <person name="Lombard V."/>
            <person name="Magnuson J."/>
            <person name="Maillard F."/>
            <person name="Murat C."/>
            <person name="Nolan M."/>
            <person name="Ohm R.A."/>
            <person name="Pangilinan J."/>
            <person name="Pereira M.F."/>
            <person name="Perotto S."/>
            <person name="Peter M."/>
            <person name="Pfister S."/>
            <person name="Riley R."/>
            <person name="Sitrit Y."/>
            <person name="Stielow J.B."/>
            <person name="Szollosi G."/>
            <person name="Zifcakova L."/>
            <person name="Stursova M."/>
            <person name="Spatafora J.W."/>
            <person name="Tedersoo L."/>
            <person name="Vaario L.M."/>
            <person name="Yamada A."/>
            <person name="Yan M."/>
            <person name="Wang P."/>
            <person name="Xu J."/>
            <person name="Bruns T."/>
            <person name="Baldrian P."/>
            <person name="Vilgalys R."/>
            <person name="Dunand C."/>
            <person name="Henrissat B."/>
            <person name="Grigoriev I.V."/>
            <person name="Hibbett D."/>
            <person name="Nagy L.G."/>
            <person name="Martin F.M."/>
        </authorList>
    </citation>
    <scope>NUCLEOTIDE SEQUENCE</scope>
    <source>
        <strain evidence="2">BED1</strain>
    </source>
</reference>
<name>A0AAD4BRY5_BOLED</name>
<accession>A0AAD4BRY5</accession>
<evidence type="ECO:0000313" key="3">
    <source>
        <dbReference type="Proteomes" id="UP001194468"/>
    </source>
</evidence>
<organism evidence="2 3">
    <name type="scientific">Boletus edulis BED1</name>
    <dbReference type="NCBI Taxonomy" id="1328754"/>
    <lineage>
        <taxon>Eukaryota</taxon>
        <taxon>Fungi</taxon>
        <taxon>Dikarya</taxon>
        <taxon>Basidiomycota</taxon>
        <taxon>Agaricomycotina</taxon>
        <taxon>Agaricomycetes</taxon>
        <taxon>Agaricomycetidae</taxon>
        <taxon>Boletales</taxon>
        <taxon>Boletineae</taxon>
        <taxon>Boletaceae</taxon>
        <taxon>Boletoideae</taxon>
        <taxon>Boletus</taxon>
    </lineage>
</organism>